<dbReference type="Pfam" id="PF00672">
    <property type="entry name" value="HAMP"/>
    <property type="match status" value="1"/>
</dbReference>
<dbReference type="SUPFAM" id="SSF55785">
    <property type="entry name" value="PYP-like sensor domain (PAS domain)"/>
    <property type="match status" value="2"/>
</dbReference>
<keyword evidence="5 16" id="KW-0808">Transferase</keyword>
<dbReference type="SUPFAM" id="SSF47384">
    <property type="entry name" value="Homodimeric domain of signal transducing histidine kinase"/>
    <property type="match status" value="1"/>
</dbReference>
<keyword evidence="8" id="KW-0067">ATP-binding</keyword>
<dbReference type="EC" id="2.7.13.3" evidence="3"/>
<evidence type="ECO:0000259" key="13">
    <source>
        <dbReference type="PROSITE" id="PS50112"/>
    </source>
</evidence>
<proteinExistence type="predicted"/>
<feature type="domain" description="Histidine kinase" evidence="12">
    <location>
        <begin position="532"/>
        <end position="753"/>
    </location>
</feature>
<dbReference type="SUPFAM" id="SSF55874">
    <property type="entry name" value="ATPase domain of HSP90 chaperone/DNA topoisomerase II/histidine kinase"/>
    <property type="match status" value="1"/>
</dbReference>
<dbReference type="NCBIfam" id="TIGR00229">
    <property type="entry name" value="sensory_box"/>
    <property type="match status" value="1"/>
</dbReference>
<dbReference type="InterPro" id="IPR035965">
    <property type="entry name" value="PAS-like_dom_sf"/>
</dbReference>
<dbReference type="Gene3D" id="6.10.340.10">
    <property type="match status" value="1"/>
</dbReference>
<dbReference type="PRINTS" id="PR00344">
    <property type="entry name" value="BCTRLSENSOR"/>
</dbReference>
<evidence type="ECO:0000256" key="2">
    <source>
        <dbReference type="ARBA" id="ARBA00004370"/>
    </source>
</evidence>
<dbReference type="SMART" id="SM00304">
    <property type="entry name" value="HAMP"/>
    <property type="match status" value="1"/>
</dbReference>
<dbReference type="SMR" id="A0A0H3ABJ8"/>
<evidence type="ECO:0000313" key="17">
    <source>
        <dbReference type="Proteomes" id="UP000009173"/>
    </source>
</evidence>
<protein>
    <recommendedName>
        <fullName evidence="3">histidine kinase</fullName>
        <ecNumber evidence="3">2.7.13.3</ecNumber>
    </recommendedName>
</protein>
<dbReference type="PANTHER" id="PTHR43065">
    <property type="entry name" value="SENSOR HISTIDINE KINASE"/>
    <property type="match status" value="1"/>
</dbReference>
<gene>
    <name evidence="16" type="ordered locus">Dvul_2710</name>
</gene>
<dbReference type="PROSITE" id="PS50113">
    <property type="entry name" value="PAC"/>
    <property type="match status" value="1"/>
</dbReference>
<evidence type="ECO:0000256" key="1">
    <source>
        <dbReference type="ARBA" id="ARBA00000085"/>
    </source>
</evidence>
<dbReference type="Gene3D" id="1.10.287.130">
    <property type="match status" value="1"/>
</dbReference>
<feature type="domain" description="PAC" evidence="14">
    <location>
        <begin position="339"/>
        <end position="399"/>
    </location>
</feature>
<dbReference type="GO" id="GO:0000155">
    <property type="term" value="F:phosphorelay sensor kinase activity"/>
    <property type="evidence" value="ECO:0007669"/>
    <property type="project" value="InterPro"/>
</dbReference>
<keyword evidence="11" id="KW-1133">Transmembrane helix</keyword>
<dbReference type="InterPro" id="IPR036890">
    <property type="entry name" value="HATPase_C_sf"/>
</dbReference>
<dbReference type="InterPro" id="IPR036097">
    <property type="entry name" value="HisK_dim/P_sf"/>
</dbReference>
<dbReference type="InterPro" id="IPR013767">
    <property type="entry name" value="PAS_fold"/>
</dbReference>
<name>A0A0H3ABJ8_NITV4</name>
<evidence type="ECO:0000259" key="15">
    <source>
        <dbReference type="PROSITE" id="PS50885"/>
    </source>
</evidence>
<keyword evidence="11" id="KW-0472">Membrane</keyword>
<feature type="domain" description="PAS" evidence="13">
    <location>
        <begin position="400"/>
        <end position="465"/>
    </location>
</feature>
<evidence type="ECO:0000256" key="11">
    <source>
        <dbReference type="SAM" id="Phobius"/>
    </source>
</evidence>
<dbReference type="PROSITE" id="PS50885">
    <property type="entry name" value="HAMP"/>
    <property type="match status" value="1"/>
</dbReference>
<dbReference type="AlphaFoldDB" id="A0A0H3ABJ8"/>
<dbReference type="Gene3D" id="3.30.450.20">
    <property type="entry name" value="PAS domain"/>
    <property type="match status" value="2"/>
</dbReference>
<keyword evidence="11" id="KW-0812">Transmembrane</keyword>
<evidence type="ECO:0000259" key="12">
    <source>
        <dbReference type="PROSITE" id="PS50109"/>
    </source>
</evidence>
<evidence type="ECO:0000256" key="6">
    <source>
        <dbReference type="ARBA" id="ARBA00022741"/>
    </source>
</evidence>
<evidence type="ECO:0000256" key="5">
    <source>
        <dbReference type="ARBA" id="ARBA00022679"/>
    </source>
</evidence>
<evidence type="ECO:0000256" key="10">
    <source>
        <dbReference type="SAM" id="Coils"/>
    </source>
</evidence>
<dbReference type="PANTHER" id="PTHR43065:SF46">
    <property type="entry name" value="C4-DICARBOXYLATE TRANSPORT SENSOR PROTEIN DCTB"/>
    <property type="match status" value="1"/>
</dbReference>
<dbReference type="KEGG" id="dvl:Dvul_2710"/>
<keyword evidence="9" id="KW-0902">Two-component regulatory system</keyword>
<keyword evidence="6" id="KW-0547">Nucleotide-binding</keyword>
<dbReference type="SMART" id="SM00091">
    <property type="entry name" value="PAS"/>
    <property type="match status" value="1"/>
</dbReference>
<feature type="domain" description="HAMP" evidence="15">
    <location>
        <begin position="221"/>
        <end position="273"/>
    </location>
</feature>
<dbReference type="GO" id="GO:0005524">
    <property type="term" value="F:ATP binding"/>
    <property type="evidence" value="ECO:0007669"/>
    <property type="project" value="UniProtKB-KW"/>
</dbReference>
<dbReference type="SUPFAM" id="SSF158472">
    <property type="entry name" value="HAMP domain-like"/>
    <property type="match status" value="1"/>
</dbReference>
<comment type="catalytic activity">
    <reaction evidence="1">
        <text>ATP + protein L-histidine = ADP + protein N-phospho-L-histidine.</text>
        <dbReference type="EC" id="2.7.13.3"/>
    </reaction>
</comment>
<dbReference type="InterPro" id="IPR004358">
    <property type="entry name" value="Sig_transdc_His_kin-like_C"/>
</dbReference>
<dbReference type="PROSITE" id="PS50112">
    <property type="entry name" value="PAS"/>
    <property type="match status" value="1"/>
</dbReference>
<dbReference type="Pfam" id="PF08448">
    <property type="entry name" value="PAS_4"/>
    <property type="match status" value="1"/>
</dbReference>
<accession>A0A0H3ABJ8</accession>
<dbReference type="GO" id="GO:0016020">
    <property type="term" value="C:membrane"/>
    <property type="evidence" value="ECO:0007669"/>
    <property type="project" value="UniProtKB-SubCell"/>
</dbReference>
<dbReference type="PROSITE" id="PS50109">
    <property type="entry name" value="HIS_KIN"/>
    <property type="match status" value="1"/>
</dbReference>
<dbReference type="InterPro" id="IPR003661">
    <property type="entry name" value="HisK_dim/P_dom"/>
</dbReference>
<dbReference type="InterPro" id="IPR000700">
    <property type="entry name" value="PAS-assoc_C"/>
</dbReference>
<feature type="transmembrane region" description="Helical" evidence="11">
    <location>
        <begin position="12"/>
        <end position="33"/>
    </location>
</feature>
<dbReference type="Pfam" id="PF02518">
    <property type="entry name" value="HATPase_c"/>
    <property type="match status" value="1"/>
</dbReference>
<evidence type="ECO:0000256" key="7">
    <source>
        <dbReference type="ARBA" id="ARBA00022777"/>
    </source>
</evidence>
<dbReference type="InterPro" id="IPR013656">
    <property type="entry name" value="PAS_4"/>
</dbReference>
<dbReference type="CDD" id="cd00082">
    <property type="entry name" value="HisKA"/>
    <property type="match status" value="1"/>
</dbReference>
<comment type="subcellular location">
    <subcellularLocation>
        <location evidence="2">Membrane</location>
    </subcellularLocation>
</comment>
<sequence>MDSARVPWRRTLAFRVVGAAAVPLFVAVVILSWGSITYQKSHLFDELSNGADRLSNTIRLGARYAMMINARDEINQIIRDVSGQKAIASIRIYNKEGVIKFSGDASEVEERTNIRDEACRRCHETEPPRPSLSLQERVRVFTGPEGQRYLGSLSPIYNEPGCSGPPCHFHPEEKLVLGALDVVLPLEGAESEILSFQRRVILLAAAVFLLGGGGIALLLDRFLTRPVGVLIEGTRRVARGEAVNLNAVRQGDEIGELARAISRMSRDIVDKQEELNRQRDEYQQLFDQVPCTITVQDTSLRLLKYNREFRERFNPTPGEHCFKAYKGRTDKCPHCAVARTMETGLPHCSEESGYNADGTRAHWLVHTTPVFNAEGAVVAAMEMCLDITARKELEERLRRSELKYHAIFNNIPSAVFVLEEASLDIIDCNSTAEAVYGWKAEEVRGRNFLHLFAPDERERYASQLRAFTVLNRARHFKRDGTPFFVDIMLSPSEYNGRQVLLLTTSDITQRLEAEQKVIQAGKMATLGEMATGVAHELNQPLTVIKAASGFLLRKARKGEPVAPDVLSTMTAEMDAHVDRASRIIEHMREFGRKSDIVLERVSVNEVLRSATEFFSRQMTVRGITIEWQLDASEPVVMAVANRLEQVVINLLLNARDAIEEHAAAHDARRVITLRTETDGREVVMEVCDSGPGIPRALQQRIFEPFFTTKKVGKGTGLGLSISYGLVKDFGGSISVGDAPGGGARFTVRMPDAGRNA</sequence>
<keyword evidence="10" id="KW-0175">Coiled coil</keyword>
<dbReference type="CDD" id="cd00130">
    <property type="entry name" value="PAS"/>
    <property type="match status" value="1"/>
</dbReference>
<dbReference type="Pfam" id="PF00512">
    <property type="entry name" value="HisKA"/>
    <property type="match status" value="1"/>
</dbReference>
<dbReference type="Pfam" id="PF00989">
    <property type="entry name" value="PAS"/>
    <property type="match status" value="1"/>
</dbReference>
<evidence type="ECO:0000259" key="14">
    <source>
        <dbReference type="PROSITE" id="PS50113"/>
    </source>
</evidence>
<dbReference type="SMART" id="SM00388">
    <property type="entry name" value="HisKA"/>
    <property type="match status" value="1"/>
</dbReference>
<feature type="coiled-coil region" evidence="10">
    <location>
        <begin position="261"/>
        <end position="288"/>
    </location>
</feature>
<evidence type="ECO:0000256" key="8">
    <source>
        <dbReference type="ARBA" id="ARBA00022840"/>
    </source>
</evidence>
<dbReference type="Gene3D" id="3.30.565.10">
    <property type="entry name" value="Histidine kinase-like ATPase, C-terminal domain"/>
    <property type="match status" value="1"/>
</dbReference>
<dbReference type="CDD" id="cd06225">
    <property type="entry name" value="HAMP"/>
    <property type="match status" value="1"/>
</dbReference>
<dbReference type="SMART" id="SM00387">
    <property type="entry name" value="HATPase_c"/>
    <property type="match status" value="1"/>
</dbReference>
<dbReference type="Proteomes" id="UP000009173">
    <property type="component" value="Chromosome"/>
</dbReference>
<dbReference type="EMBL" id="CP000527">
    <property type="protein sequence ID" value="ABM29721.1"/>
    <property type="molecule type" value="Genomic_DNA"/>
</dbReference>
<organism evidence="16 17">
    <name type="scientific">Nitratidesulfovibrio vulgaris (strain DP4)</name>
    <name type="common">Desulfovibrio vulgaris</name>
    <dbReference type="NCBI Taxonomy" id="391774"/>
    <lineage>
        <taxon>Bacteria</taxon>
        <taxon>Pseudomonadati</taxon>
        <taxon>Thermodesulfobacteriota</taxon>
        <taxon>Desulfovibrionia</taxon>
        <taxon>Desulfovibrionales</taxon>
        <taxon>Desulfovibrionaceae</taxon>
        <taxon>Nitratidesulfovibrio</taxon>
    </lineage>
</organism>
<dbReference type="GO" id="GO:0006355">
    <property type="term" value="P:regulation of DNA-templated transcription"/>
    <property type="evidence" value="ECO:0007669"/>
    <property type="project" value="InterPro"/>
</dbReference>
<dbReference type="RefSeq" id="WP_010937579.1">
    <property type="nucleotide sequence ID" value="NC_008751.1"/>
</dbReference>
<reference evidence="17" key="1">
    <citation type="journal article" date="2009" name="Environ. Microbiol.">
        <title>Contribution of mobile genetic elements to Desulfovibrio vulgaris genome plasticity.</title>
        <authorList>
            <person name="Walker C.B."/>
            <person name="Stolyar S."/>
            <person name="Chivian D."/>
            <person name="Pinel N."/>
            <person name="Gabster J.A."/>
            <person name="Dehal P.S."/>
            <person name="He Z."/>
            <person name="Yang Z.K."/>
            <person name="Yen H.C."/>
            <person name="Zhou J."/>
            <person name="Wall J.D."/>
            <person name="Hazen T.C."/>
            <person name="Arkin A.P."/>
            <person name="Stahl D.A."/>
        </authorList>
    </citation>
    <scope>NUCLEOTIDE SEQUENCE [LARGE SCALE GENOMIC DNA]</scope>
    <source>
        <strain evidence="17">DP4</strain>
    </source>
</reference>
<evidence type="ECO:0000313" key="16">
    <source>
        <dbReference type="EMBL" id="ABM29721.1"/>
    </source>
</evidence>
<keyword evidence="4" id="KW-0597">Phosphoprotein</keyword>
<dbReference type="HOGENOM" id="CLU_000445_89_29_7"/>
<dbReference type="InterPro" id="IPR003594">
    <property type="entry name" value="HATPase_dom"/>
</dbReference>
<keyword evidence="7 16" id="KW-0418">Kinase</keyword>
<dbReference type="InterPro" id="IPR003660">
    <property type="entry name" value="HAMP_dom"/>
</dbReference>
<dbReference type="Gene3D" id="3.30.450.290">
    <property type="match status" value="1"/>
</dbReference>
<dbReference type="InterPro" id="IPR000014">
    <property type="entry name" value="PAS"/>
</dbReference>
<evidence type="ECO:0000256" key="3">
    <source>
        <dbReference type="ARBA" id="ARBA00012438"/>
    </source>
</evidence>
<evidence type="ECO:0000256" key="9">
    <source>
        <dbReference type="ARBA" id="ARBA00023012"/>
    </source>
</evidence>
<dbReference type="InterPro" id="IPR005467">
    <property type="entry name" value="His_kinase_dom"/>
</dbReference>
<evidence type="ECO:0000256" key="4">
    <source>
        <dbReference type="ARBA" id="ARBA00022553"/>
    </source>
</evidence>